<evidence type="ECO:0000313" key="3">
    <source>
        <dbReference type="Proteomes" id="UP000073492"/>
    </source>
</evidence>
<organism evidence="2 3">
    <name type="scientific">Pseudocercospora musae</name>
    <dbReference type="NCBI Taxonomy" id="113226"/>
    <lineage>
        <taxon>Eukaryota</taxon>
        <taxon>Fungi</taxon>
        <taxon>Dikarya</taxon>
        <taxon>Ascomycota</taxon>
        <taxon>Pezizomycotina</taxon>
        <taxon>Dothideomycetes</taxon>
        <taxon>Dothideomycetidae</taxon>
        <taxon>Mycosphaerellales</taxon>
        <taxon>Mycosphaerellaceae</taxon>
        <taxon>Pseudocercospora</taxon>
    </lineage>
</organism>
<comment type="caution">
    <text evidence="2">The sequence shown here is derived from an EMBL/GenBank/DDBJ whole genome shotgun (WGS) entry which is preliminary data.</text>
</comment>
<evidence type="ECO:0000259" key="1">
    <source>
        <dbReference type="Pfam" id="PF08719"/>
    </source>
</evidence>
<dbReference type="SUPFAM" id="SSF143990">
    <property type="entry name" value="YbiA-like"/>
    <property type="match status" value="1"/>
</dbReference>
<sequence length="168" mass="18667">MLRRAELYEDYTIAEIIMACSKPWRQKSLGRSVQGYRPDDKLCAGNMDAIVEEGNILEFSRNPALLAALAATDGQAIYEASPTDRRWGTGFWANDADKEGAINFEENRLGKVLMRVRARLTDQVFESTAVASNLSRTGNQGRWTFGPPDEPPQEAKVMAISTEILCGH</sequence>
<keyword evidence="3" id="KW-1185">Reference proteome</keyword>
<gene>
    <name evidence="2" type="ORF">AC579_177</name>
</gene>
<dbReference type="EMBL" id="LFZO01000459">
    <property type="protein sequence ID" value="KXT08335.1"/>
    <property type="molecule type" value="Genomic_DNA"/>
</dbReference>
<proteinExistence type="predicted"/>
<reference evidence="2 3" key="1">
    <citation type="submission" date="2015-07" db="EMBL/GenBank/DDBJ databases">
        <title>Comparative genomics of the Sigatoka disease complex on banana suggests a link between parallel evolutionary changes in Pseudocercospora fijiensis and Pseudocercospora eumusae and increased virulence on the banana host.</title>
        <authorList>
            <person name="Chang T.-C."/>
            <person name="Salvucci A."/>
            <person name="Crous P.W."/>
            <person name="Stergiopoulos I."/>
        </authorList>
    </citation>
    <scope>NUCLEOTIDE SEQUENCE [LARGE SCALE GENOMIC DNA]</scope>
    <source>
        <strain evidence="2 3">CBS 116634</strain>
    </source>
</reference>
<feature type="domain" description="NADAR" evidence="1">
    <location>
        <begin position="1"/>
        <end position="120"/>
    </location>
</feature>
<dbReference type="Pfam" id="PF08719">
    <property type="entry name" value="NADAR"/>
    <property type="match status" value="1"/>
</dbReference>
<dbReference type="InterPro" id="IPR037238">
    <property type="entry name" value="YbiA-like_sf"/>
</dbReference>
<dbReference type="STRING" id="113226.A0A139I0R8"/>
<protein>
    <recommendedName>
        <fullName evidence="1">NADAR domain-containing protein</fullName>
    </recommendedName>
</protein>
<dbReference type="Gene3D" id="1.10.357.40">
    <property type="entry name" value="YbiA-like"/>
    <property type="match status" value="1"/>
</dbReference>
<accession>A0A139I0R8</accession>
<dbReference type="Proteomes" id="UP000073492">
    <property type="component" value="Unassembled WGS sequence"/>
</dbReference>
<dbReference type="AlphaFoldDB" id="A0A139I0R8"/>
<dbReference type="InterPro" id="IPR012816">
    <property type="entry name" value="NADAR"/>
</dbReference>
<dbReference type="OrthoDB" id="206452at2759"/>
<name>A0A139I0R8_9PEZI</name>
<dbReference type="CDD" id="cd15457">
    <property type="entry name" value="NADAR"/>
    <property type="match status" value="1"/>
</dbReference>
<evidence type="ECO:0000313" key="2">
    <source>
        <dbReference type="EMBL" id="KXT08335.1"/>
    </source>
</evidence>